<comment type="pathway">
    <text evidence="1">Lipid metabolism; fatty acid biosynthesis.</text>
</comment>
<dbReference type="GO" id="GO:0016491">
    <property type="term" value="F:oxidoreductase activity"/>
    <property type="evidence" value="ECO:0007669"/>
    <property type="project" value="UniProtKB-KW"/>
</dbReference>
<evidence type="ECO:0000256" key="5">
    <source>
        <dbReference type="ARBA" id="ARBA00023002"/>
    </source>
</evidence>
<keyword evidence="4" id="KW-0521">NADP</keyword>
<dbReference type="EMBL" id="JAPDFW010000071">
    <property type="protein sequence ID" value="KAJ5074002.1"/>
    <property type="molecule type" value="Genomic_DNA"/>
</dbReference>
<protein>
    <submittedName>
        <fullName evidence="8">Short chain dehydrogenase/reductase family protein</fullName>
    </submittedName>
</protein>
<dbReference type="InterPro" id="IPR020904">
    <property type="entry name" value="Sc_DH/Rdtase_CS"/>
</dbReference>
<evidence type="ECO:0000256" key="2">
    <source>
        <dbReference type="ARBA" id="ARBA00022516"/>
    </source>
</evidence>
<proteinExistence type="predicted"/>
<keyword evidence="6" id="KW-0443">Lipid metabolism</keyword>
<keyword evidence="2" id="KW-0444">Lipid biosynthesis</keyword>
<dbReference type="AlphaFoldDB" id="A0A9Q0LJJ4"/>
<dbReference type="Gene3D" id="3.40.50.720">
    <property type="entry name" value="NAD(P)-binding Rossmann-like Domain"/>
    <property type="match status" value="1"/>
</dbReference>
<evidence type="ECO:0000256" key="1">
    <source>
        <dbReference type="ARBA" id="ARBA00005194"/>
    </source>
</evidence>
<keyword evidence="5" id="KW-0560">Oxidoreductase</keyword>
<dbReference type="OrthoDB" id="1393670at2759"/>
<keyword evidence="7" id="KW-0275">Fatty acid biosynthesis</keyword>
<organism evidence="8 9">
    <name type="scientific">Anaeramoeba ignava</name>
    <name type="common">Anaerobic marine amoeba</name>
    <dbReference type="NCBI Taxonomy" id="1746090"/>
    <lineage>
        <taxon>Eukaryota</taxon>
        <taxon>Metamonada</taxon>
        <taxon>Anaeramoebidae</taxon>
        <taxon>Anaeramoeba</taxon>
    </lineage>
</organism>
<dbReference type="PROSITE" id="PS00061">
    <property type="entry name" value="ADH_SHORT"/>
    <property type="match status" value="1"/>
</dbReference>
<evidence type="ECO:0000313" key="8">
    <source>
        <dbReference type="EMBL" id="KAJ5074002.1"/>
    </source>
</evidence>
<dbReference type="InterPro" id="IPR002347">
    <property type="entry name" value="SDR_fam"/>
</dbReference>
<name>A0A9Q0LJJ4_ANAIG</name>
<keyword evidence="9" id="KW-1185">Reference proteome</keyword>
<dbReference type="PANTHER" id="PTHR43086">
    <property type="entry name" value="VERY-LONG-CHAIN 3-OXOOACYL-COA REDUCTASE"/>
    <property type="match status" value="1"/>
</dbReference>
<dbReference type="PRINTS" id="PR00081">
    <property type="entry name" value="GDHRDH"/>
</dbReference>
<sequence>MISFIFLIIFVYFFLKIFPTIYAKFIVKTPNLKKKYKAEWAFVTGSSTGLGKELAMKLAEQGINLVILSKTKNKLEQTKKEILEKYPKIEVREIVMDFELPVEQIEKEIIPKISDIEIKILINNVGYMPMREFHKQSWESIQKHVNANVTSHVKLTHIISQKLIQSKSKGAICFTASLAGFYPLPYAPIYSAAKAYLRLFASTLAIELKPHGIDIHIINPGPIRDTDFVKRTGAKTDNLGFKFLFSKLISQDDKAVAKVYFNSIGGPFMAVDSSWFAIFGRILENLFTLNGLVYSYILIRVGKLLKMDQFHYD</sequence>
<evidence type="ECO:0000256" key="3">
    <source>
        <dbReference type="ARBA" id="ARBA00022832"/>
    </source>
</evidence>
<dbReference type="Proteomes" id="UP001149090">
    <property type="component" value="Unassembled WGS sequence"/>
</dbReference>
<dbReference type="SUPFAM" id="SSF51735">
    <property type="entry name" value="NAD(P)-binding Rossmann-fold domains"/>
    <property type="match status" value="1"/>
</dbReference>
<dbReference type="GO" id="GO:0030497">
    <property type="term" value="P:fatty acid elongation"/>
    <property type="evidence" value="ECO:0007669"/>
    <property type="project" value="TreeGrafter"/>
</dbReference>
<evidence type="ECO:0000313" key="9">
    <source>
        <dbReference type="Proteomes" id="UP001149090"/>
    </source>
</evidence>
<comment type="caution">
    <text evidence="8">The sequence shown here is derived from an EMBL/GenBank/DDBJ whole genome shotgun (WGS) entry which is preliminary data.</text>
</comment>
<dbReference type="PANTHER" id="PTHR43086:SF2">
    <property type="entry name" value="HYDROXYSTEROID DEHYDROGENASE-LIKE PROTEIN 1"/>
    <property type="match status" value="1"/>
</dbReference>
<reference evidence="8" key="1">
    <citation type="submission" date="2022-10" db="EMBL/GenBank/DDBJ databases">
        <title>Novel sulphate-reducing endosymbionts in the free-living metamonad Anaeramoeba.</title>
        <authorList>
            <person name="Jerlstrom-Hultqvist J."/>
            <person name="Cepicka I."/>
            <person name="Gallot-Lavallee L."/>
            <person name="Salas-Leiva D."/>
            <person name="Curtis B.A."/>
            <person name="Zahonova K."/>
            <person name="Pipaliya S."/>
            <person name="Dacks J."/>
            <person name="Roger A.J."/>
        </authorList>
    </citation>
    <scope>NUCLEOTIDE SEQUENCE</scope>
    <source>
        <strain evidence="8">BMAN</strain>
    </source>
</reference>
<keyword evidence="3" id="KW-0276">Fatty acid metabolism</keyword>
<dbReference type="Pfam" id="PF00106">
    <property type="entry name" value="adh_short"/>
    <property type="match status" value="1"/>
</dbReference>
<dbReference type="GO" id="GO:0005783">
    <property type="term" value="C:endoplasmic reticulum"/>
    <property type="evidence" value="ECO:0007669"/>
    <property type="project" value="TreeGrafter"/>
</dbReference>
<dbReference type="OMA" id="LMSGPIQ"/>
<evidence type="ECO:0000256" key="4">
    <source>
        <dbReference type="ARBA" id="ARBA00022857"/>
    </source>
</evidence>
<evidence type="ECO:0000256" key="7">
    <source>
        <dbReference type="ARBA" id="ARBA00023160"/>
    </source>
</evidence>
<dbReference type="PIRSF" id="PIRSF000126">
    <property type="entry name" value="11-beta-HSD1"/>
    <property type="match status" value="1"/>
</dbReference>
<gene>
    <name evidence="8" type="ORF">M0811_08275</name>
</gene>
<evidence type="ECO:0000256" key="6">
    <source>
        <dbReference type="ARBA" id="ARBA00023098"/>
    </source>
</evidence>
<dbReference type="InterPro" id="IPR036291">
    <property type="entry name" value="NAD(P)-bd_dom_sf"/>
</dbReference>
<accession>A0A9Q0LJJ4</accession>